<dbReference type="SMART" id="SM00388">
    <property type="entry name" value="HisKA"/>
    <property type="match status" value="1"/>
</dbReference>
<evidence type="ECO:0000256" key="4">
    <source>
        <dbReference type="ARBA" id="ARBA00022553"/>
    </source>
</evidence>
<evidence type="ECO:0000256" key="8">
    <source>
        <dbReference type="ARBA" id="ARBA00022989"/>
    </source>
</evidence>
<keyword evidence="10 11" id="KW-0472">Membrane</keyword>
<name>A0A1G7FH09_9RHOB</name>
<evidence type="ECO:0000256" key="2">
    <source>
        <dbReference type="ARBA" id="ARBA00004370"/>
    </source>
</evidence>
<reference evidence="15" key="1">
    <citation type="submission" date="2016-10" db="EMBL/GenBank/DDBJ databases">
        <authorList>
            <person name="Varghese N."/>
            <person name="Submissions S."/>
        </authorList>
    </citation>
    <scope>NUCLEOTIDE SEQUENCE [LARGE SCALE GENOMIC DNA]</scope>
    <source>
        <strain evidence="15">DSM 10146</strain>
    </source>
</reference>
<dbReference type="InterPro" id="IPR004358">
    <property type="entry name" value="Sig_transdc_His_kin-like_C"/>
</dbReference>
<dbReference type="SUPFAM" id="SSF47384">
    <property type="entry name" value="Homodimeric domain of signal transducing histidine kinase"/>
    <property type="match status" value="1"/>
</dbReference>
<evidence type="ECO:0000256" key="5">
    <source>
        <dbReference type="ARBA" id="ARBA00022679"/>
    </source>
</evidence>
<dbReference type="EC" id="2.7.13.3" evidence="3"/>
<dbReference type="InterPro" id="IPR003660">
    <property type="entry name" value="HAMP_dom"/>
</dbReference>
<keyword evidence="7 14" id="KW-0418">Kinase</keyword>
<dbReference type="InterPro" id="IPR050428">
    <property type="entry name" value="TCS_sensor_his_kinase"/>
</dbReference>
<dbReference type="InterPro" id="IPR003661">
    <property type="entry name" value="HisK_dim/P_dom"/>
</dbReference>
<dbReference type="Gene3D" id="3.30.565.10">
    <property type="entry name" value="Histidine kinase-like ATPase, C-terminal domain"/>
    <property type="match status" value="1"/>
</dbReference>
<feature type="transmembrane region" description="Helical" evidence="11">
    <location>
        <begin position="155"/>
        <end position="178"/>
    </location>
</feature>
<protein>
    <recommendedName>
        <fullName evidence="3">histidine kinase</fullName>
        <ecNumber evidence="3">2.7.13.3</ecNumber>
    </recommendedName>
</protein>
<feature type="domain" description="HAMP" evidence="13">
    <location>
        <begin position="180"/>
        <end position="233"/>
    </location>
</feature>
<evidence type="ECO:0000256" key="9">
    <source>
        <dbReference type="ARBA" id="ARBA00023012"/>
    </source>
</evidence>
<keyword evidence="8 11" id="KW-1133">Transmembrane helix</keyword>
<dbReference type="SMART" id="SM00387">
    <property type="entry name" value="HATPase_c"/>
    <property type="match status" value="1"/>
</dbReference>
<evidence type="ECO:0000256" key="7">
    <source>
        <dbReference type="ARBA" id="ARBA00022777"/>
    </source>
</evidence>
<dbReference type="RefSeq" id="WP_089959219.1">
    <property type="nucleotide sequence ID" value="NZ_FNAV01000007.1"/>
</dbReference>
<dbReference type="STRING" id="282683.SAMN04488105_10748"/>
<dbReference type="GO" id="GO:0005886">
    <property type="term" value="C:plasma membrane"/>
    <property type="evidence" value="ECO:0007669"/>
    <property type="project" value="TreeGrafter"/>
</dbReference>
<dbReference type="AlphaFoldDB" id="A0A1G7FH09"/>
<dbReference type="PROSITE" id="PS50109">
    <property type="entry name" value="HIS_KIN"/>
    <property type="match status" value="1"/>
</dbReference>
<evidence type="ECO:0000256" key="10">
    <source>
        <dbReference type="ARBA" id="ARBA00023136"/>
    </source>
</evidence>
<evidence type="ECO:0000256" key="1">
    <source>
        <dbReference type="ARBA" id="ARBA00000085"/>
    </source>
</evidence>
<comment type="subcellular location">
    <subcellularLocation>
        <location evidence="2">Membrane</location>
    </subcellularLocation>
</comment>
<evidence type="ECO:0000313" key="15">
    <source>
        <dbReference type="Proteomes" id="UP000198994"/>
    </source>
</evidence>
<keyword evidence="5" id="KW-0808">Transferase</keyword>
<evidence type="ECO:0000256" key="6">
    <source>
        <dbReference type="ARBA" id="ARBA00022692"/>
    </source>
</evidence>
<dbReference type="Gene3D" id="1.10.287.130">
    <property type="match status" value="1"/>
</dbReference>
<feature type="transmembrane region" description="Helical" evidence="11">
    <location>
        <begin position="15"/>
        <end position="37"/>
    </location>
</feature>
<keyword evidence="6 11" id="KW-0812">Transmembrane</keyword>
<evidence type="ECO:0000259" key="12">
    <source>
        <dbReference type="PROSITE" id="PS50109"/>
    </source>
</evidence>
<dbReference type="EMBL" id="FNAV01000007">
    <property type="protein sequence ID" value="SDE74835.1"/>
    <property type="molecule type" value="Genomic_DNA"/>
</dbReference>
<dbReference type="SUPFAM" id="SSF55874">
    <property type="entry name" value="ATPase domain of HSP90 chaperone/DNA topoisomerase II/histidine kinase"/>
    <property type="match status" value="1"/>
</dbReference>
<evidence type="ECO:0000313" key="14">
    <source>
        <dbReference type="EMBL" id="SDE74835.1"/>
    </source>
</evidence>
<dbReference type="PRINTS" id="PR00344">
    <property type="entry name" value="BCTRLSENSOR"/>
</dbReference>
<comment type="catalytic activity">
    <reaction evidence="1">
        <text>ATP + protein L-histidine = ADP + protein N-phospho-L-histidine.</text>
        <dbReference type="EC" id="2.7.13.3"/>
    </reaction>
</comment>
<dbReference type="PROSITE" id="PS50885">
    <property type="entry name" value="HAMP"/>
    <property type="match status" value="1"/>
</dbReference>
<sequence>MDRGDVLSGAAFTAVLRSAMAFVVVLVLVGWAALAYVERSLTAELSDDVLQRWNIIATDHENEGSDHVVETISKVARLSSNGHHVAALFAPSGALVAGNLKTRPVGSGLQVGPMDHATPSLDGMAADYVYYAGPLGGNVLVVGQRLDLLYQTKILIFRSLTLSGFFIVLTMLSVGYYLSNQSLRRLRDIESALSRTSDGDMAVRIPYHGGTTQIDRIALQLNHHLDRLSRMVATTRNTAAAAAHDLKSPLGRAYLSLGKAMEKVEAGEDPGLELADTQDELEAMRVIFDSYLQLSRIEAGGDGLLTADVDLAALAGDLAETFALIAEDAGQSLTFTVEAGQDYGIRGDAQMLQQMVVNLLQNAVTHGPEGNRITAGLGRSDGRVLFTVADCGPGIPQASMQRVFEPFHRLDPSRSKPGSGLGLALVRAIAERHNGAVTLQNAKPGLIVEVSLPALAP</sequence>
<keyword evidence="9" id="KW-0902">Two-component regulatory system</keyword>
<proteinExistence type="predicted"/>
<evidence type="ECO:0000259" key="13">
    <source>
        <dbReference type="PROSITE" id="PS50885"/>
    </source>
</evidence>
<dbReference type="GO" id="GO:0000155">
    <property type="term" value="F:phosphorelay sensor kinase activity"/>
    <property type="evidence" value="ECO:0007669"/>
    <property type="project" value="InterPro"/>
</dbReference>
<feature type="domain" description="Histidine kinase" evidence="12">
    <location>
        <begin position="241"/>
        <end position="456"/>
    </location>
</feature>
<dbReference type="CDD" id="cd00075">
    <property type="entry name" value="HATPase"/>
    <property type="match status" value="1"/>
</dbReference>
<dbReference type="PANTHER" id="PTHR45436:SF8">
    <property type="entry name" value="HISTIDINE KINASE"/>
    <property type="match status" value="1"/>
</dbReference>
<dbReference type="Proteomes" id="UP000198994">
    <property type="component" value="Unassembled WGS sequence"/>
</dbReference>
<organism evidence="14 15">
    <name type="scientific">Salipiger thiooxidans</name>
    <dbReference type="NCBI Taxonomy" id="282683"/>
    <lineage>
        <taxon>Bacteria</taxon>
        <taxon>Pseudomonadati</taxon>
        <taxon>Pseudomonadota</taxon>
        <taxon>Alphaproteobacteria</taxon>
        <taxon>Rhodobacterales</taxon>
        <taxon>Roseobacteraceae</taxon>
        <taxon>Salipiger</taxon>
    </lineage>
</organism>
<keyword evidence="15" id="KW-1185">Reference proteome</keyword>
<keyword evidence="4" id="KW-0597">Phosphoprotein</keyword>
<evidence type="ECO:0000256" key="11">
    <source>
        <dbReference type="SAM" id="Phobius"/>
    </source>
</evidence>
<dbReference type="InterPro" id="IPR036097">
    <property type="entry name" value="HisK_dim/P_sf"/>
</dbReference>
<accession>A0A1G7FH09</accession>
<gene>
    <name evidence="14" type="ORF">SAMN04488105_10748</name>
</gene>
<dbReference type="Pfam" id="PF02518">
    <property type="entry name" value="HATPase_c"/>
    <property type="match status" value="1"/>
</dbReference>
<dbReference type="InterPro" id="IPR036890">
    <property type="entry name" value="HATPase_C_sf"/>
</dbReference>
<evidence type="ECO:0000256" key="3">
    <source>
        <dbReference type="ARBA" id="ARBA00012438"/>
    </source>
</evidence>
<dbReference type="OrthoDB" id="9815202at2"/>
<dbReference type="InterPro" id="IPR003594">
    <property type="entry name" value="HATPase_dom"/>
</dbReference>
<dbReference type="PANTHER" id="PTHR45436">
    <property type="entry name" value="SENSOR HISTIDINE KINASE YKOH"/>
    <property type="match status" value="1"/>
</dbReference>
<dbReference type="InterPro" id="IPR005467">
    <property type="entry name" value="His_kinase_dom"/>
</dbReference>